<dbReference type="AlphaFoldDB" id="A0A0X3AQP5"/>
<name>A0A0X3AQP5_9FLAO</name>
<evidence type="ECO:0000313" key="1">
    <source>
        <dbReference type="EMBL" id="CVK16684.1"/>
    </source>
</evidence>
<keyword evidence="2" id="KW-1185">Reference proteome</keyword>
<protein>
    <recommendedName>
        <fullName evidence="3">Bacteriophage CI repressor helix-turn-helix domain-containing protein</fullName>
    </recommendedName>
</protein>
<accession>A0A0X3AQP5</accession>
<proteinExistence type="predicted"/>
<reference evidence="1 2" key="1">
    <citation type="submission" date="2016-01" db="EMBL/GenBank/DDBJ databases">
        <authorList>
            <person name="McClelland M."/>
            <person name="Jain A."/>
            <person name="Saraogi P."/>
            <person name="Mendelson R."/>
            <person name="Westerman R."/>
            <person name="SanMiguel P."/>
            <person name="Csonka L."/>
        </authorList>
    </citation>
    <scope>NUCLEOTIDE SEQUENCE [LARGE SCALE GENOMIC DNA]</scope>
    <source>
        <strain evidence="1 2">R-53146</strain>
    </source>
</reference>
<dbReference type="OrthoDB" id="796548at2"/>
<evidence type="ECO:0000313" key="2">
    <source>
        <dbReference type="Proteomes" id="UP000182761"/>
    </source>
</evidence>
<dbReference type="RefSeq" id="WP_055425871.1">
    <property type="nucleotide sequence ID" value="NZ_FCOR01000009.1"/>
</dbReference>
<dbReference type="Proteomes" id="UP000182761">
    <property type="component" value="Unassembled WGS sequence"/>
</dbReference>
<dbReference type="EMBL" id="FCOR01000009">
    <property type="protein sequence ID" value="CVK16684.1"/>
    <property type="molecule type" value="Genomic_DNA"/>
</dbReference>
<organism evidence="1 2">
    <name type="scientific">Apibacter mensalis</name>
    <dbReference type="NCBI Taxonomy" id="1586267"/>
    <lineage>
        <taxon>Bacteria</taxon>
        <taxon>Pseudomonadati</taxon>
        <taxon>Bacteroidota</taxon>
        <taxon>Flavobacteriia</taxon>
        <taxon>Flavobacteriales</taxon>
        <taxon>Weeksellaceae</taxon>
        <taxon>Apibacter</taxon>
    </lineage>
</organism>
<evidence type="ECO:0008006" key="3">
    <source>
        <dbReference type="Google" id="ProtNLM"/>
    </source>
</evidence>
<sequence length="117" mass="13499">MENKHKTTIDRLLDFMVFKNLNDNKLTKLANLSVGLIGRARRKKSGLHTDTIEKILKTFPDLNPTWLLTGNGPMLLSKTDDISKVNLSTKHSDSFIDEIFITQTDIIYMLKKKYFKI</sequence>
<gene>
    <name evidence="1" type="ORF">Ga0061079_10974</name>
</gene>